<proteinExistence type="inferred from homology"/>
<keyword evidence="3" id="KW-0813">Transport</keyword>
<keyword evidence="10" id="KW-1185">Reference proteome</keyword>
<evidence type="ECO:0000256" key="8">
    <source>
        <dbReference type="RuleBase" id="RU363041"/>
    </source>
</evidence>
<keyword evidence="4 8" id="KW-1003">Cell membrane</keyword>
<evidence type="ECO:0000256" key="1">
    <source>
        <dbReference type="ARBA" id="ARBA00004651"/>
    </source>
</evidence>
<evidence type="ECO:0000256" key="7">
    <source>
        <dbReference type="ARBA" id="ARBA00023136"/>
    </source>
</evidence>
<dbReference type="Pfam" id="PF01925">
    <property type="entry name" value="TauE"/>
    <property type="match status" value="1"/>
</dbReference>
<evidence type="ECO:0000256" key="2">
    <source>
        <dbReference type="ARBA" id="ARBA00009142"/>
    </source>
</evidence>
<organism evidence="9 10">
    <name type="scientific">Clostridium grantii DSM 8605</name>
    <dbReference type="NCBI Taxonomy" id="1121316"/>
    <lineage>
        <taxon>Bacteria</taxon>
        <taxon>Bacillati</taxon>
        <taxon>Bacillota</taxon>
        <taxon>Clostridia</taxon>
        <taxon>Eubacteriales</taxon>
        <taxon>Clostridiaceae</taxon>
        <taxon>Clostridium</taxon>
    </lineage>
</organism>
<dbReference type="InterPro" id="IPR052017">
    <property type="entry name" value="TSUP"/>
</dbReference>
<keyword evidence="5 8" id="KW-0812">Transmembrane</keyword>
<evidence type="ECO:0000256" key="4">
    <source>
        <dbReference type="ARBA" id="ARBA00022475"/>
    </source>
</evidence>
<evidence type="ECO:0000313" key="9">
    <source>
        <dbReference type="EMBL" id="SHH63058.1"/>
    </source>
</evidence>
<keyword evidence="6 8" id="KW-1133">Transmembrane helix</keyword>
<sequence>MTLVPILLFGIVVLITHFIEGITGFGCTVLALPFCVLLVGIKSAVPVLVILAWILALYVIIIDFKNIIWKEFTRIVVFVGIGLPIGMILFSKLPESILKSILGVFMILVSIRGLYTSFKPSTKTLSLNKYVMNFILFLGGIIHGAFGSGGPFIVIYAAKALPNKSNFRATICLLWLSLNSVIIVKNISVGAITPDVLKLLLFTIPFLVVGMLLGNKAHNTIDEKIFIKVVYGVLLISGFFMFL</sequence>
<feature type="transmembrane region" description="Helical" evidence="8">
    <location>
        <begin position="196"/>
        <end position="213"/>
    </location>
</feature>
<dbReference type="PANTHER" id="PTHR30269">
    <property type="entry name" value="TRANSMEMBRANE PROTEIN YFCA"/>
    <property type="match status" value="1"/>
</dbReference>
<dbReference type="AlphaFoldDB" id="A0A1M5UJI3"/>
<dbReference type="GO" id="GO:0005886">
    <property type="term" value="C:plasma membrane"/>
    <property type="evidence" value="ECO:0007669"/>
    <property type="project" value="UniProtKB-SubCell"/>
</dbReference>
<feature type="transmembrane region" description="Helical" evidence="8">
    <location>
        <begin position="130"/>
        <end position="155"/>
    </location>
</feature>
<evidence type="ECO:0000256" key="5">
    <source>
        <dbReference type="ARBA" id="ARBA00022692"/>
    </source>
</evidence>
<feature type="transmembrane region" description="Helical" evidence="8">
    <location>
        <begin position="72"/>
        <end position="91"/>
    </location>
</feature>
<accession>A0A1M5UJI3</accession>
<feature type="transmembrane region" description="Helical" evidence="8">
    <location>
        <begin position="31"/>
        <end position="60"/>
    </location>
</feature>
<evidence type="ECO:0000313" key="10">
    <source>
        <dbReference type="Proteomes" id="UP000184447"/>
    </source>
</evidence>
<evidence type="ECO:0000256" key="3">
    <source>
        <dbReference type="ARBA" id="ARBA00022448"/>
    </source>
</evidence>
<dbReference type="PANTHER" id="PTHR30269:SF37">
    <property type="entry name" value="MEMBRANE TRANSPORTER PROTEIN"/>
    <property type="match status" value="1"/>
</dbReference>
<keyword evidence="7 8" id="KW-0472">Membrane</keyword>
<comment type="similarity">
    <text evidence="2 8">Belongs to the 4-toluene sulfonate uptake permease (TSUP) (TC 2.A.102) family.</text>
</comment>
<protein>
    <recommendedName>
        <fullName evidence="8">Probable membrane transporter protein</fullName>
    </recommendedName>
</protein>
<reference evidence="9 10" key="1">
    <citation type="submission" date="2016-11" db="EMBL/GenBank/DDBJ databases">
        <authorList>
            <person name="Jaros S."/>
            <person name="Januszkiewicz K."/>
            <person name="Wedrychowicz H."/>
        </authorList>
    </citation>
    <scope>NUCLEOTIDE SEQUENCE [LARGE SCALE GENOMIC DNA]</scope>
    <source>
        <strain evidence="9 10">DSM 8605</strain>
    </source>
</reference>
<feature type="transmembrane region" description="Helical" evidence="8">
    <location>
        <begin position="225"/>
        <end position="242"/>
    </location>
</feature>
<dbReference type="EMBL" id="FQXM01000008">
    <property type="protein sequence ID" value="SHH63058.1"/>
    <property type="molecule type" value="Genomic_DNA"/>
</dbReference>
<dbReference type="OrthoDB" id="7843147at2"/>
<gene>
    <name evidence="9" type="ORF">SAMN02745207_01765</name>
</gene>
<feature type="transmembrane region" description="Helical" evidence="8">
    <location>
        <begin position="167"/>
        <end position="184"/>
    </location>
</feature>
<evidence type="ECO:0000256" key="6">
    <source>
        <dbReference type="ARBA" id="ARBA00022989"/>
    </source>
</evidence>
<comment type="subcellular location">
    <subcellularLocation>
        <location evidence="1 8">Cell membrane</location>
        <topology evidence="1 8">Multi-pass membrane protein</topology>
    </subcellularLocation>
</comment>
<dbReference type="Proteomes" id="UP000184447">
    <property type="component" value="Unassembled WGS sequence"/>
</dbReference>
<name>A0A1M5UJI3_9CLOT</name>
<dbReference type="InterPro" id="IPR002781">
    <property type="entry name" value="TM_pro_TauE-like"/>
</dbReference>
<dbReference type="STRING" id="1121316.SAMN02745207_01765"/>
<dbReference type="RefSeq" id="WP_073338072.1">
    <property type="nucleotide sequence ID" value="NZ_FQXM01000008.1"/>
</dbReference>
<feature type="transmembrane region" description="Helical" evidence="8">
    <location>
        <begin position="97"/>
        <end position="118"/>
    </location>
</feature>